<evidence type="ECO:0000256" key="4">
    <source>
        <dbReference type="ARBA" id="ARBA00022723"/>
    </source>
</evidence>
<dbReference type="GO" id="GO:0006508">
    <property type="term" value="P:proteolysis"/>
    <property type="evidence" value="ECO:0007669"/>
    <property type="project" value="UniProtKB-KW"/>
</dbReference>
<dbReference type="InterPro" id="IPR011055">
    <property type="entry name" value="Dup_hybrid_motif"/>
</dbReference>
<keyword evidence="3" id="KW-0645">Protease</keyword>
<dbReference type="GO" id="GO:0046872">
    <property type="term" value="F:metal ion binding"/>
    <property type="evidence" value="ECO:0007669"/>
    <property type="project" value="UniProtKB-KW"/>
</dbReference>
<dbReference type="InterPro" id="IPR050570">
    <property type="entry name" value="Cell_wall_metabolism_enzyme"/>
</dbReference>
<evidence type="ECO:0000256" key="5">
    <source>
        <dbReference type="ARBA" id="ARBA00022801"/>
    </source>
</evidence>
<comment type="cofactor">
    <cofactor evidence="1">
        <name>Zn(2+)</name>
        <dbReference type="ChEBI" id="CHEBI:29105"/>
    </cofactor>
</comment>
<dbReference type="Proteomes" id="UP000886829">
    <property type="component" value="Unassembled WGS sequence"/>
</dbReference>
<proteinExistence type="predicted"/>
<evidence type="ECO:0000256" key="8">
    <source>
        <dbReference type="SAM" id="Phobius"/>
    </source>
</evidence>
<evidence type="ECO:0000256" key="7">
    <source>
        <dbReference type="ARBA" id="ARBA00023049"/>
    </source>
</evidence>
<feature type="transmembrane region" description="Helical" evidence="8">
    <location>
        <begin position="24"/>
        <end position="41"/>
    </location>
</feature>
<protein>
    <submittedName>
        <fullName evidence="11">Peptidoglycan DD-metalloendopeptidase family protein</fullName>
    </submittedName>
</protein>
<evidence type="ECO:0000256" key="6">
    <source>
        <dbReference type="ARBA" id="ARBA00022833"/>
    </source>
</evidence>
<evidence type="ECO:0000256" key="1">
    <source>
        <dbReference type="ARBA" id="ARBA00001947"/>
    </source>
</evidence>
<evidence type="ECO:0000313" key="11">
    <source>
        <dbReference type="EMBL" id="HIX57100.1"/>
    </source>
</evidence>
<feature type="domain" description="Csd3-like second N-terminal" evidence="10">
    <location>
        <begin position="285"/>
        <end position="392"/>
    </location>
</feature>
<keyword evidence="8" id="KW-0812">Transmembrane</keyword>
<dbReference type="FunFam" id="2.70.70.10:FF:000002">
    <property type="entry name" value="Murein DD-endopeptidase MepM"/>
    <property type="match status" value="1"/>
</dbReference>
<name>A0A9D2B0Y8_9GAMM</name>
<accession>A0A9D2B0Y8</accession>
<evidence type="ECO:0000256" key="3">
    <source>
        <dbReference type="ARBA" id="ARBA00022670"/>
    </source>
</evidence>
<dbReference type="Gene3D" id="3.10.450.350">
    <property type="match status" value="2"/>
</dbReference>
<dbReference type="GO" id="GO:0030313">
    <property type="term" value="C:cell envelope"/>
    <property type="evidence" value="ECO:0007669"/>
    <property type="project" value="UniProtKB-SubCell"/>
</dbReference>
<dbReference type="AlphaFoldDB" id="A0A9D2B0Y8"/>
<reference evidence="11" key="1">
    <citation type="journal article" date="2021" name="PeerJ">
        <title>Extensive microbial diversity within the chicken gut microbiome revealed by metagenomics and culture.</title>
        <authorList>
            <person name="Gilroy R."/>
            <person name="Ravi A."/>
            <person name="Getino M."/>
            <person name="Pursley I."/>
            <person name="Horton D.L."/>
            <person name="Alikhan N.F."/>
            <person name="Baker D."/>
            <person name="Gharbi K."/>
            <person name="Hall N."/>
            <person name="Watson M."/>
            <person name="Adriaenssens E.M."/>
            <person name="Foster-Nyarko E."/>
            <person name="Jarju S."/>
            <person name="Secka A."/>
            <person name="Antonio M."/>
            <person name="Oren A."/>
            <person name="Chaudhuri R.R."/>
            <person name="La Ragione R."/>
            <person name="Hildebrand F."/>
            <person name="Pallen M.J."/>
        </authorList>
    </citation>
    <scope>NUCLEOTIDE SEQUENCE</scope>
    <source>
        <strain evidence="11">USASDec5-558</strain>
    </source>
</reference>
<evidence type="ECO:0000259" key="9">
    <source>
        <dbReference type="Pfam" id="PF01551"/>
    </source>
</evidence>
<dbReference type="InterPro" id="IPR045834">
    <property type="entry name" value="Csd3_N2"/>
</dbReference>
<evidence type="ECO:0000259" key="10">
    <source>
        <dbReference type="Pfam" id="PF19425"/>
    </source>
</evidence>
<gene>
    <name evidence="11" type="ORF">H9850_06480</name>
</gene>
<evidence type="ECO:0000313" key="12">
    <source>
        <dbReference type="Proteomes" id="UP000886829"/>
    </source>
</evidence>
<keyword evidence="5" id="KW-0378">Hydrolase</keyword>
<dbReference type="InterPro" id="IPR016047">
    <property type="entry name" value="M23ase_b-sheet_dom"/>
</dbReference>
<comment type="subcellular location">
    <subcellularLocation>
        <location evidence="2">Cell envelope</location>
    </subcellularLocation>
</comment>
<comment type="caution">
    <text evidence="11">The sequence shown here is derived from an EMBL/GenBank/DDBJ whole genome shotgun (WGS) entry which is preliminary data.</text>
</comment>
<dbReference type="SUPFAM" id="SSF51261">
    <property type="entry name" value="Duplicated hybrid motif"/>
    <property type="match status" value="1"/>
</dbReference>
<keyword evidence="8" id="KW-1133">Transmembrane helix</keyword>
<dbReference type="PANTHER" id="PTHR21666:SF292">
    <property type="entry name" value="MUREIN DD-ENDOPEPTIDASE MEPM"/>
    <property type="match status" value="1"/>
</dbReference>
<keyword evidence="7" id="KW-0482">Metalloprotease</keyword>
<dbReference type="EMBL" id="DXEV01000130">
    <property type="protein sequence ID" value="HIX57100.1"/>
    <property type="molecule type" value="Genomic_DNA"/>
</dbReference>
<dbReference type="GO" id="GO:0004222">
    <property type="term" value="F:metalloendopeptidase activity"/>
    <property type="evidence" value="ECO:0007669"/>
    <property type="project" value="TreeGrafter"/>
</dbReference>
<evidence type="ECO:0000256" key="2">
    <source>
        <dbReference type="ARBA" id="ARBA00004196"/>
    </source>
</evidence>
<dbReference type="Pfam" id="PF19425">
    <property type="entry name" value="Csd3_N2"/>
    <property type="match status" value="1"/>
</dbReference>
<organism evidence="11 12">
    <name type="scientific">Candidatus Anaerobiospirillum pullistercoris</name>
    <dbReference type="NCBI Taxonomy" id="2838452"/>
    <lineage>
        <taxon>Bacteria</taxon>
        <taxon>Pseudomonadati</taxon>
        <taxon>Pseudomonadota</taxon>
        <taxon>Gammaproteobacteria</taxon>
        <taxon>Aeromonadales</taxon>
        <taxon>Succinivibrionaceae</taxon>
        <taxon>Anaerobiospirillum</taxon>
    </lineage>
</organism>
<feature type="domain" description="M23ase beta-sheet core" evidence="9">
    <location>
        <begin position="404"/>
        <end position="497"/>
    </location>
</feature>
<dbReference type="Gene3D" id="2.70.70.10">
    <property type="entry name" value="Glucose Permease (Domain IIA)"/>
    <property type="match status" value="1"/>
</dbReference>
<reference evidence="11" key="2">
    <citation type="submission" date="2021-04" db="EMBL/GenBank/DDBJ databases">
        <authorList>
            <person name="Gilroy R."/>
        </authorList>
    </citation>
    <scope>NUCLEOTIDE SEQUENCE</scope>
    <source>
        <strain evidence="11">USASDec5-558</strain>
    </source>
</reference>
<dbReference type="PANTHER" id="PTHR21666">
    <property type="entry name" value="PEPTIDASE-RELATED"/>
    <property type="match status" value="1"/>
</dbReference>
<keyword evidence="8" id="KW-0472">Membrane</keyword>
<keyword evidence="6" id="KW-0862">Zinc</keyword>
<dbReference type="CDD" id="cd12797">
    <property type="entry name" value="M23_peptidase"/>
    <property type="match status" value="1"/>
</dbReference>
<keyword evidence="4" id="KW-0479">Metal-binding</keyword>
<sequence>MQTEDYIYQDDIAHSRYPLSKKHSIAIAVTALLACSFYFVIPQNTVKPTTTSFYGASVPDESGYDDLLDPTRSLTDLLLTDEGEIPASSDDVRFSSNNNNQRVYTAAGAGSMENYDEDVGVNLEYTEESALEERLRALASAAGDDSVDSSMQVSQWISEEVQRGDTLSSIFSDLNVPYSVLMTLSHNENQEAAESLTNIRPGNKLYFSFDRDNNLLGFIKQINGDEQWRFSRENVDQKFTVVREPNGAHIMVTASDGSLRPLLDGSSLPAYKKRGRLVIAEIKQGESFSTAAHDAGLTYAEIHQITDLFKGRVQFTRHIQPGDTLRVLFSEDKGKGKINAIELKLRKVGTLAAYRNEVDDKYYDERGYNSSTSTFRRFPLDGKVVISSQFNPNRRHPVTGKVRPHNGTDFAVRVGTPVISPADGVVEIAKYSRSAGYYVVIRHRGSYSTVYMHLSKILVKPGQSVRIGQTIARSGNTGISTGPHLHYELRRNNHPINAMRVTLPANDDTTVAKKNRQRFESNVALFKKELYEDSLVAQNN</sequence>
<dbReference type="Pfam" id="PF01551">
    <property type="entry name" value="Peptidase_M23"/>
    <property type="match status" value="1"/>
</dbReference>